<keyword evidence="2" id="KW-1185">Reference proteome</keyword>
<proteinExistence type="predicted"/>
<sequence>MHLQKTRKRIPVNKADSTVTAVASFYSTLFLQLPESGFKGIVSVCAPVFGYITFIVWKVLHAQLRLVYYAYGNKKCIAELEVAKAKPGVCCEDVQEIEKRIKILRNAMYERRMDVFEGIW</sequence>
<reference evidence="2" key="1">
    <citation type="submission" date="2016-10" db="EMBL/GenBank/DDBJ databases">
        <authorList>
            <person name="Varghese N."/>
            <person name="Submissions S."/>
        </authorList>
    </citation>
    <scope>NUCLEOTIDE SEQUENCE [LARGE SCALE GENOMIC DNA]</scope>
    <source>
        <strain evidence="2">DSM 25329</strain>
    </source>
</reference>
<protein>
    <submittedName>
        <fullName evidence="1">Uncharacterized protein</fullName>
    </submittedName>
</protein>
<organism evidence="1 2">
    <name type="scientific">Dyadobacter soli</name>
    <dbReference type="NCBI Taxonomy" id="659014"/>
    <lineage>
        <taxon>Bacteria</taxon>
        <taxon>Pseudomonadati</taxon>
        <taxon>Bacteroidota</taxon>
        <taxon>Cytophagia</taxon>
        <taxon>Cytophagales</taxon>
        <taxon>Spirosomataceae</taxon>
        <taxon>Dyadobacter</taxon>
    </lineage>
</organism>
<dbReference type="Proteomes" id="UP000198748">
    <property type="component" value="Unassembled WGS sequence"/>
</dbReference>
<accession>A0A1G6X2L4</accession>
<dbReference type="STRING" id="659014.SAMN04487996_10232"/>
<dbReference type="EMBL" id="FNAN01000002">
    <property type="protein sequence ID" value="SDD71525.1"/>
    <property type="molecule type" value="Genomic_DNA"/>
</dbReference>
<gene>
    <name evidence="1" type="ORF">SAMN04487996_10232</name>
</gene>
<evidence type="ECO:0000313" key="1">
    <source>
        <dbReference type="EMBL" id="SDD71525.1"/>
    </source>
</evidence>
<dbReference type="AlphaFoldDB" id="A0A1G6X2L4"/>
<dbReference type="RefSeq" id="WP_090146385.1">
    <property type="nucleotide sequence ID" value="NZ_FNAN01000002.1"/>
</dbReference>
<evidence type="ECO:0000313" key="2">
    <source>
        <dbReference type="Proteomes" id="UP000198748"/>
    </source>
</evidence>
<name>A0A1G6X2L4_9BACT</name>